<reference evidence="11" key="1">
    <citation type="submission" date="2016-10" db="EMBL/GenBank/DDBJ databases">
        <authorList>
            <person name="Varghese N."/>
        </authorList>
    </citation>
    <scope>NUCLEOTIDE SEQUENCE [LARGE SCALE GENOMIC DNA]</scope>
    <source>
        <strain evidence="11">DSM 45096 / BCRC 16803 / CGMCC 4.1857 / CIP 109030 / JCM 12277 / KCTC 19219 / NBRC 100920 / 33214</strain>
    </source>
</reference>
<dbReference type="Pfam" id="PF02784">
    <property type="entry name" value="Orn_Arg_deC_N"/>
    <property type="match status" value="1"/>
</dbReference>
<dbReference type="InterPro" id="IPR022653">
    <property type="entry name" value="De-COase2_pyr-phos_BS"/>
</dbReference>
<protein>
    <submittedName>
        <fullName evidence="10">Diaminopimelate decarboxylase</fullName>
    </submittedName>
</protein>
<dbReference type="InterPro" id="IPR022643">
    <property type="entry name" value="De-COase2_C"/>
</dbReference>
<evidence type="ECO:0000313" key="11">
    <source>
        <dbReference type="Proteomes" id="UP000183015"/>
    </source>
</evidence>
<dbReference type="Pfam" id="PF00278">
    <property type="entry name" value="Orn_DAP_Arg_deC"/>
    <property type="match status" value="1"/>
</dbReference>
<dbReference type="PANTHER" id="PTHR43727:SF3">
    <property type="entry name" value="GROUP IV DECARBOXYLASE"/>
    <property type="match status" value="1"/>
</dbReference>
<dbReference type="AlphaFoldDB" id="A0A1H7YVJ7"/>
<evidence type="ECO:0000256" key="4">
    <source>
        <dbReference type="ARBA" id="ARBA00023239"/>
    </source>
</evidence>
<evidence type="ECO:0000256" key="7">
    <source>
        <dbReference type="SAM" id="MobiDB-lite"/>
    </source>
</evidence>
<dbReference type="Gene3D" id="3.20.20.10">
    <property type="entry name" value="Alanine racemase"/>
    <property type="match status" value="1"/>
</dbReference>
<keyword evidence="2" id="KW-0210">Decarboxylase</keyword>
<evidence type="ECO:0000259" key="8">
    <source>
        <dbReference type="Pfam" id="PF00278"/>
    </source>
</evidence>
<dbReference type="Proteomes" id="UP000183015">
    <property type="component" value="Unassembled WGS sequence"/>
</dbReference>
<evidence type="ECO:0000256" key="6">
    <source>
        <dbReference type="RuleBase" id="RU003737"/>
    </source>
</evidence>
<gene>
    <name evidence="10" type="ORF">SAMN05414137_1319</name>
</gene>
<evidence type="ECO:0000256" key="3">
    <source>
        <dbReference type="ARBA" id="ARBA00022898"/>
    </source>
</evidence>
<dbReference type="GO" id="GO:0008836">
    <property type="term" value="F:diaminopimelate decarboxylase activity"/>
    <property type="evidence" value="ECO:0007669"/>
    <property type="project" value="TreeGrafter"/>
</dbReference>
<keyword evidence="4" id="KW-0456">Lyase</keyword>
<evidence type="ECO:0000256" key="5">
    <source>
        <dbReference type="PIRSR" id="PIRSR600183-50"/>
    </source>
</evidence>
<sequence>MGHRAGHSERRDVSAMGTAEQQSREPRKIDPERLDRVLRAAVAAGLVGGEQVAAGFVDVDGLLRSVADLRGAFATDGVGGRAEVLHTFAAKACALVPVLRLLAATGLGCEVASAGELALALAAGFPTGRIVLDSPAKTEAELAQALALGVAVNADNLDEVARIAALRGDTGGSVLGLRINPQVGAGSIAAMSTASQHAKFGEPLRDPGARERITAAFARHPWLTRLHVHVGSQGCPLELIAAGVRAVHELAEEINERAGRRQVTSIDLGGGLTVNFEGDEIRPSHRAYADHLRAAVPGLFDGGYALVTEFGRSLVAKNGFTAAVAEYTKQVGGRRVALTHAGAHLATRTVLMPDAWPLRISVHRPDGSRRVPGPDDPPVVQDVAGPLCFAGDVVAHERPLPAIGPGDLVVLHDTGGYYTSAPWGYNSVARPAIHGFTTAPDGEVRFALVRARQSVEQVVAESGGAHADSLLGLGDARGGA</sequence>
<feature type="region of interest" description="Disordered" evidence="7">
    <location>
        <begin position="1"/>
        <end position="30"/>
    </location>
</feature>
<dbReference type="SUPFAM" id="SSF51419">
    <property type="entry name" value="PLP-binding barrel"/>
    <property type="match status" value="1"/>
</dbReference>
<organism evidence="10 11">
    <name type="scientific">Streptacidiphilus jiangxiensis</name>
    <dbReference type="NCBI Taxonomy" id="235985"/>
    <lineage>
        <taxon>Bacteria</taxon>
        <taxon>Bacillati</taxon>
        <taxon>Actinomycetota</taxon>
        <taxon>Actinomycetes</taxon>
        <taxon>Kitasatosporales</taxon>
        <taxon>Streptomycetaceae</taxon>
        <taxon>Streptacidiphilus</taxon>
    </lineage>
</organism>
<dbReference type="Gene3D" id="2.40.37.10">
    <property type="entry name" value="Lyase, Ornithine Decarboxylase, Chain A, domain 1"/>
    <property type="match status" value="1"/>
</dbReference>
<evidence type="ECO:0000256" key="2">
    <source>
        <dbReference type="ARBA" id="ARBA00022793"/>
    </source>
</evidence>
<dbReference type="InterPro" id="IPR022657">
    <property type="entry name" value="De-COase2_CS"/>
</dbReference>
<dbReference type="STRING" id="235985.SAMN05414137_1319"/>
<dbReference type="InterPro" id="IPR029066">
    <property type="entry name" value="PLP-binding_barrel"/>
</dbReference>
<proteinExistence type="inferred from homology"/>
<feature type="domain" description="Orn/DAP/Arg decarboxylase 2 N-terminal" evidence="9">
    <location>
        <begin position="84"/>
        <end position="316"/>
    </location>
</feature>
<dbReference type="PROSITE" id="PS00879">
    <property type="entry name" value="ODR_DC_2_2"/>
    <property type="match status" value="1"/>
</dbReference>
<comment type="similarity">
    <text evidence="6">Belongs to the Orn/Lys/Arg decarboxylase class-II family.</text>
</comment>
<comment type="cofactor">
    <cofactor evidence="1 5">
        <name>pyridoxal 5'-phosphate</name>
        <dbReference type="ChEBI" id="CHEBI:597326"/>
    </cofactor>
</comment>
<dbReference type="InterPro" id="IPR022644">
    <property type="entry name" value="De-COase2_N"/>
</dbReference>
<name>A0A1H7YVJ7_STRJI</name>
<dbReference type="InterPro" id="IPR009006">
    <property type="entry name" value="Ala_racemase/Decarboxylase_C"/>
</dbReference>
<dbReference type="eggNOG" id="COG0019">
    <property type="taxonomic scope" value="Bacteria"/>
</dbReference>
<evidence type="ECO:0000256" key="1">
    <source>
        <dbReference type="ARBA" id="ARBA00001933"/>
    </source>
</evidence>
<dbReference type="GO" id="GO:0009089">
    <property type="term" value="P:lysine biosynthetic process via diaminopimelate"/>
    <property type="evidence" value="ECO:0007669"/>
    <property type="project" value="TreeGrafter"/>
</dbReference>
<evidence type="ECO:0000259" key="9">
    <source>
        <dbReference type="Pfam" id="PF02784"/>
    </source>
</evidence>
<dbReference type="PROSITE" id="PS00878">
    <property type="entry name" value="ODR_DC_2_1"/>
    <property type="match status" value="1"/>
</dbReference>
<keyword evidence="3 5" id="KW-0663">Pyridoxal phosphate</keyword>
<dbReference type="EMBL" id="FOAZ01000031">
    <property type="protein sequence ID" value="SEM50130.1"/>
    <property type="molecule type" value="Genomic_DNA"/>
</dbReference>
<dbReference type="PANTHER" id="PTHR43727">
    <property type="entry name" value="DIAMINOPIMELATE DECARBOXYLASE"/>
    <property type="match status" value="1"/>
</dbReference>
<keyword evidence="11" id="KW-1185">Reference proteome</keyword>
<feature type="active site" description="Proton donor" evidence="5">
    <location>
        <position position="388"/>
    </location>
</feature>
<feature type="domain" description="Orn/DAP/Arg decarboxylase 2 C-terminal" evidence="8">
    <location>
        <begin position="326"/>
        <end position="415"/>
    </location>
</feature>
<dbReference type="SUPFAM" id="SSF50621">
    <property type="entry name" value="Alanine racemase C-terminal domain-like"/>
    <property type="match status" value="1"/>
</dbReference>
<feature type="compositionally biased region" description="Basic and acidic residues" evidence="7">
    <location>
        <begin position="1"/>
        <end position="13"/>
    </location>
</feature>
<evidence type="ECO:0000313" key="10">
    <source>
        <dbReference type="EMBL" id="SEM50130.1"/>
    </source>
</evidence>
<dbReference type="PRINTS" id="PR01179">
    <property type="entry name" value="ODADCRBXLASE"/>
</dbReference>
<feature type="modified residue" description="N6-(pyridoxal phosphate)lysine" evidence="5">
    <location>
        <position position="91"/>
    </location>
</feature>
<accession>A0A1H7YVJ7</accession>
<dbReference type="InterPro" id="IPR000183">
    <property type="entry name" value="Orn/DAP/Arg_de-COase"/>
</dbReference>